<dbReference type="EMBL" id="BBYR01000027">
    <property type="protein sequence ID" value="GAP35710.1"/>
    <property type="molecule type" value="Genomic_DNA"/>
</dbReference>
<dbReference type="SUPFAM" id="SSF55073">
    <property type="entry name" value="Nucleotide cyclase"/>
    <property type="match status" value="1"/>
</dbReference>
<dbReference type="SMART" id="SM00267">
    <property type="entry name" value="GGDEF"/>
    <property type="match status" value="1"/>
</dbReference>
<dbReference type="EC" id="2.7.7.65" evidence="1"/>
<dbReference type="CDD" id="cd01949">
    <property type="entry name" value="GGDEF"/>
    <property type="match status" value="1"/>
</dbReference>
<dbReference type="Proteomes" id="UP000037660">
    <property type="component" value="Unassembled WGS sequence"/>
</dbReference>
<feature type="coiled-coil region" evidence="3">
    <location>
        <begin position="147"/>
        <end position="174"/>
    </location>
</feature>
<evidence type="ECO:0000259" key="4">
    <source>
        <dbReference type="PROSITE" id="PS50887"/>
    </source>
</evidence>
<protein>
    <recommendedName>
        <fullName evidence="1">diguanylate cyclase</fullName>
        <ecNumber evidence="1">2.7.7.65</ecNumber>
    </recommendedName>
</protein>
<dbReference type="InterPro" id="IPR043128">
    <property type="entry name" value="Rev_trsase/Diguanyl_cyclase"/>
</dbReference>
<dbReference type="AlphaFoldDB" id="A0A0K8P0L5"/>
<accession>A0A0K8P0L5</accession>
<reference evidence="6" key="1">
    <citation type="submission" date="2015-07" db="EMBL/GenBank/DDBJ databases">
        <title>Discovery of a poly(ethylene terephthalate assimilation.</title>
        <authorList>
            <person name="Yoshida S."/>
            <person name="Hiraga K."/>
            <person name="Takehana T."/>
            <person name="Taniguchi I."/>
            <person name="Yamaji H."/>
            <person name="Maeda Y."/>
            <person name="Toyohara K."/>
            <person name="Miyamoto K."/>
            <person name="Kimura Y."/>
            <person name="Oda K."/>
        </authorList>
    </citation>
    <scope>NUCLEOTIDE SEQUENCE [LARGE SCALE GENOMIC DNA]</scope>
    <source>
        <strain evidence="6">NBRC 110686 / TISTR 2288 / 201-F6</strain>
    </source>
</reference>
<dbReference type="GO" id="GO:0052621">
    <property type="term" value="F:diguanylate cyclase activity"/>
    <property type="evidence" value="ECO:0007669"/>
    <property type="project" value="UniProtKB-EC"/>
</dbReference>
<dbReference type="PANTHER" id="PTHR45138:SF9">
    <property type="entry name" value="DIGUANYLATE CYCLASE DGCM-RELATED"/>
    <property type="match status" value="1"/>
</dbReference>
<dbReference type="NCBIfam" id="TIGR00254">
    <property type="entry name" value="GGDEF"/>
    <property type="match status" value="1"/>
</dbReference>
<dbReference type="InterPro" id="IPR050469">
    <property type="entry name" value="Diguanylate_Cyclase"/>
</dbReference>
<feature type="domain" description="GGDEF" evidence="4">
    <location>
        <begin position="205"/>
        <end position="339"/>
    </location>
</feature>
<evidence type="ECO:0000313" key="6">
    <source>
        <dbReference type="Proteomes" id="UP000037660"/>
    </source>
</evidence>
<evidence type="ECO:0000256" key="2">
    <source>
        <dbReference type="ARBA" id="ARBA00034247"/>
    </source>
</evidence>
<reference evidence="5 6" key="2">
    <citation type="journal article" date="2016" name="Science">
        <title>A bacterium that degrades and assimilates poly(ethylene terephthalate).</title>
        <authorList>
            <person name="Yoshida S."/>
            <person name="Hiraga K."/>
            <person name="Takehana T."/>
            <person name="Taniguchi I."/>
            <person name="Yamaji H."/>
            <person name="Maeda Y."/>
            <person name="Toyohara K."/>
            <person name="Miyamoto K."/>
            <person name="Kimura Y."/>
            <person name="Oda K."/>
        </authorList>
    </citation>
    <scope>NUCLEOTIDE SEQUENCE [LARGE SCALE GENOMIC DNA]</scope>
    <source>
        <strain evidence="6">NBRC 110686 / TISTR 2288 / 201-F6</strain>
    </source>
</reference>
<comment type="catalytic activity">
    <reaction evidence="2">
        <text>2 GTP = 3',3'-c-di-GMP + 2 diphosphate</text>
        <dbReference type="Rhea" id="RHEA:24898"/>
        <dbReference type="ChEBI" id="CHEBI:33019"/>
        <dbReference type="ChEBI" id="CHEBI:37565"/>
        <dbReference type="ChEBI" id="CHEBI:58805"/>
        <dbReference type="EC" id="2.7.7.65"/>
    </reaction>
</comment>
<name>A0A0K8P0L5_PISS1</name>
<dbReference type="PROSITE" id="PS50887">
    <property type="entry name" value="GGDEF"/>
    <property type="match status" value="1"/>
</dbReference>
<sequence>MRYRERKDQSAELLRLALAEMGRHDAAFTPICFTVWYEHVGGINPRLSQAIAHQLTVEKRFSDETVERLHREHIAEIDGQTAERISDQFQRVMKNMGDAAHATGETAERFGDELGSFGGALVAQDPAALASLLAAIQAGTERMKASALALKAEVVRGQREIESLRADLERARVDATLCPLSRVLNRKGFDQRLDAMLAAAPSSGRTHGLIMVDIDHFKQVNDRHGHLMGDRVIQALGEVLRASVTQPEAACARYGGEEFAVLLPNTTAGECLQLAESLRARTKAMKVRNRTTNEVLLTVTVSAGVACSRSGEDPSALVARADAALYRSKQDGRDRVTAG</sequence>
<keyword evidence="3" id="KW-0175">Coiled coil</keyword>
<proteinExistence type="predicted"/>
<evidence type="ECO:0000256" key="3">
    <source>
        <dbReference type="SAM" id="Coils"/>
    </source>
</evidence>
<organism evidence="5 6">
    <name type="scientific">Piscinibacter sakaiensis</name>
    <name type="common">Ideonella sakaiensis</name>
    <dbReference type="NCBI Taxonomy" id="1547922"/>
    <lineage>
        <taxon>Bacteria</taxon>
        <taxon>Pseudomonadati</taxon>
        <taxon>Pseudomonadota</taxon>
        <taxon>Betaproteobacteria</taxon>
        <taxon>Burkholderiales</taxon>
        <taxon>Sphaerotilaceae</taxon>
        <taxon>Piscinibacter</taxon>
    </lineage>
</organism>
<dbReference type="FunFam" id="3.30.70.270:FF:000001">
    <property type="entry name" value="Diguanylate cyclase domain protein"/>
    <property type="match status" value="1"/>
</dbReference>
<dbReference type="InterPro" id="IPR029787">
    <property type="entry name" value="Nucleotide_cyclase"/>
</dbReference>
<evidence type="ECO:0000313" key="5">
    <source>
        <dbReference type="EMBL" id="GAP35710.1"/>
    </source>
</evidence>
<dbReference type="Pfam" id="PF00990">
    <property type="entry name" value="GGDEF"/>
    <property type="match status" value="1"/>
</dbReference>
<comment type="caution">
    <text evidence="5">The sequence shown here is derived from an EMBL/GenBank/DDBJ whole genome shotgun (WGS) entry which is preliminary data.</text>
</comment>
<dbReference type="InterPro" id="IPR000160">
    <property type="entry name" value="GGDEF_dom"/>
</dbReference>
<dbReference type="PANTHER" id="PTHR45138">
    <property type="entry name" value="REGULATORY COMPONENTS OF SENSORY TRANSDUCTION SYSTEM"/>
    <property type="match status" value="1"/>
</dbReference>
<gene>
    <name evidence="5" type="ORF">ISF6_1483</name>
</gene>
<dbReference type="STRING" id="1547922.ISF6_1483"/>
<dbReference type="Gene3D" id="3.30.70.270">
    <property type="match status" value="1"/>
</dbReference>
<keyword evidence="6" id="KW-1185">Reference proteome</keyword>
<evidence type="ECO:0000256" key="1">
    <source>
        <dbReference type="ARBA" id="ARBA00012528"/>
    </source>
</evidence>